<organism evidence="1 2">
    <name type="scientific">Amborella trichopoda</name>
    <dbReference type="NCBI Taxonomy" id="13333"/>
    <lineage>
        <taxon>Eukaryota</taxon>
        <taxon>Viridiplantae</taxon>
        <taxon>Streptophyta</taxon>
        <taxon>Embryophyta</taxon>
        <taxon>Tracheophyta</taxon>
        <taxon>Spermatophyta</taxon>
        <taxon>Magnoliopsida</taxon>
        <taxon>Amborellales</taxon>
        <taxon>Amborellaceae</taxon>
        <taxon>Amborella</taxon>
    </lineage>
</organism>
<dbReference type="Proteomes" id="UP000017836">
    <property type="component" value="Unassembled WGS sequence"/>
</dbReference>
<sequence length="121" mass="13654">MYLRLGRYVCSRWCKQAEGSTWWLGQVDLAQGRAVHLWLGRCGALVEGGLRVEWVYEWEGIPFEFKPTLVGDVAGCHVWRLKTRAQDSVLPRRGRGLKTGITRGLDLVRLGQVGQVCASRV</sequence>
<dbReference type="AlphaFoldDB" id="W1PQB1"/>
<reference evidence="2" key="1">
    <citation type="journal article" date="2013" name="Science">
        <title>The Amborella genome and the evolution of flowering plants.</title>
        <authorList>
            <consortium name="Amborella Genome Project"/>
        </authorList>
    </citation>
    <scope>NUCLEOTIDE SEQUENCE [LARGE SCALE GENOMIC DNA]</scope>
</reference>
<dbReference type="Gramene" id="ERN09994">
    <property type="protein sequence ID" value="ERN09994"/>
    <property type="gene ID" value="AMTR_s00013p00226810"/>
</dbReference>
<keyword evidence="2" id="KW-1185">Reference proteome</keyword>
<accession>W1PQB1</accession>
<protein>
    <submittedName>
        <fullName evidence="1">Uncharacterized protein</fullName>
    </submittedName>
</protein>
<evidence type="ECO:0000313" key="2">
    <source>
        <dbReference type="Proteomes" id="UP000017836"/>
    </source>
</evidence>
<dbReference type="HOGENOM" id="CLU_2041172_0_0_1"/>
<name>W1PQB1_AMBTC</name>
<evidence type="ECO:0000313" key="1">
    <source>
        <dbReference type="EMBL" id="ERN09994.1"/>
    </source>
</evidence>
<dbReference type="EMBL" id="KI392979">
    <property type="protein sequence ID" value="ERN09994.1"/>
    <property type="molecule type" value="Genomic_DNA"/>
</dbReference>
<proteinExistence type="predicted"/>
<gene>
    <name evidence="1" type="ORF">AMTR_s00013p00226810</name>
</gene>